<evidence type="ECO:0000313" key="2">
    <source>
        <dbReference type="Proteomes" id="UP000807469"/>
    </source>
</evidence>
<organism evidence="1 2">
    <name type="scientific">Pholiota conissans</name>
    <dbReference type="NCBI Taxonomy" id="109636"/>
    <lineage>
        <taxon>Eukaryota</taxon>
        <taxon>Fungi</taxon>
        <taxon>Dikarya</taxon>
        <taxon>Basidiomycota</taxon>
        <taxon>Agaricomycotina</taxon>
        <taxon>Agaricomycetes</taxon>
        <taxon>Agaricomycetidae</taxon>
        <taxon>Agaricales</taxon>
        <taxon>Agaricineae</taxon>
        <taxon>Strophariaceae</taxon>
        <taxon>Pholiota</taxon>
    </lineage>
</organism>
<dbReference type="Proteomes" id="UP000807469">
    <property type="component" value="Unassembled WGS sequence"/>
</dbReference>
<reference evidence="1" key="1">
    <citation type="submission" date="2020-11" db="EMBL/GenBank/DDBJ databases">
        <authorList>
            <consortium name="DOE Joint Genome Institute"/>
            <person name="Ahrendt S."/>
            <person name="Riley R."/>
            <person name="Andreopoulos W."/>
            <person name="Labutti K."/>
            <person name="Pangilinan J."/>
            <person name="Ruiz-Duenas F.J."/>
            <person name="Barrasa J.M."/>
            <person name="Sanchez-Garcia M."/>
            <person name="Camarero S."/>
            <person name="Miyauchi S."/>
            <person name="Serrano A."/>
            <person name="Linde D."/>
            <person name="Babiker R."/>
            <person name="Drula E."/>
            <person name="Ayuso-Fernandez I."/>
            <person name="Pacheco R."/>
            <person name="Padilla G."/>
            <person name="Ferreira P."/>
            <person name="Barriuso J."/>
            <person name="Kellner H."/>
            <person name="Castanera R."/>
            <person name="Alfaro M."/>
            <person name="Ramirez L."/>
            <person name="Pisabarro A.G."/>
            <person name="Kuo A."/>
            <person name="Tritt A."/>
            <person name="Lipzen A."/>
            <person name="He G."/>
            <person name="Yan M."/>
            <person name="Ng V."/>
            <person name="Cullen D."/>
            <person name="Martin F."/>
            <person name="Rosso M.-N."/>
            <person name="Henrissat B."/>
            <person name="Hibbett D."/>
            <person name="Martinez A.T."/>
            <person name="Grigoriev I.V."/>
        </authorList>
    </citation>
    <scope>NUCLEOTIDE SEQUENCE</scope>
    <source>
        <strain evidence="1">CIRM-BRFM 674</strain>
    </source>
</reference>
<dbReference type="OrthoDB" id="3251634at2759"/>
<evidence type="ECO:0000313" key="1">
    <source>
        <dbReference type="EMBL" id="KAF9472571.1"/>
    </source>
</evidence>
<dbReference type="AlphaFoldDB" id="A0A9P5YPC4"/>
<keyword evidence="2" id="KW-1185">Reference proteome</keyword>
<gene>
    <name evidence="1" type="ORF">BDN70DRAFT_453704</name>
</gene>
<sequence>MAANAGLNGSTFFTFSHTFASPGIVVAALGTTNSGSIDNVALPQGALATLGIVLEQELDFTSENIALRALSISGAGGIPIPLSRLTQTSIPTTYSLGGCHAVHKSWYRL</sequence>
<proteinExistence type="predicted"/>
<protein>
    <submittedName>
        <fullName evidence="1">Uncharacterized protein</fullName>
    </submittedName>
</protein>
<comment type="caution">
    <text evidence="1">The sequence shown here is derived from an EMBL/GenBank/DDBJ whole genome shotgun (WGS) entry which is preliminary data.</text>
</comment>
<accession>A0A9P5YPC4</accession>
<name>A0A9P5YPC4_9AGAR</name>
<dbReference type="EMBL" id="MU155520">
    <property type="protein sequence ID" value="KAF9472571.1"/>
    <property type="molecule type" value="Genomic_DNA"/>
</dbReference>